<evidence type="ECO:0000256" key="1">
    <source>
        <dbReference type="SAM" id="MobiDB-lite"/>
    </source>
</evidence>
<dbReference type="NCBIfam" id="TIGR01643">
    <property type="entry name" value="YD_repeat_2x"/>
    <property type="match status" value="3"/>
</dbReference>
<feature type="compositionally biased region" description="Polar residues" evidence="1">
    <location>
        <begin position="377"/>
        <end position="410"/>
    </location>
</feature>
<dbReference type="InterPro" id="IPR031325">
    <property type="entry name" value="RHS_repeat"/>
</dbReference>
<dbReference type="RefSeq" id="WP_074713614.1">
    <property type="nucleotide sequence ID" value="NZ_FNTV01000002.1"/>
</dbReference>
<organism evidence="2 3">
    <name type="scientific">Arthrobacter alpinus</name>
    <dbReference type="NCBI Taxonomy" id="656366"/>
    <lineage>
        <taxon>Bacteria</taxon>
        <taxon>Bacillati</taxon>
        <taxon>Actinomycetota</taxon>
        <taxon>Actinomycetes</taxon>
        <taxon>Micrococcales</taxon>
        <taxon>Micrococcaceae</taxon>
        <taxon>Arthrobacter</taxon>
    </lineage>
</organism>
<dbReference type="AlphaFoldDB" id="A0A1H5PDR8"/>
<dbReference type="PANTHER" id="PTHR32305">
    <property type="match status" value="1"/>
</dbReference>
<gene>
    <name evidence="2" type="ORF">SAMN04489740_4182</name>
</gene>
<reference evidence="2 3" key="1">
    <citation type="submission" date="2016-10" db="EMBL/GenBank/DDBJ databases">
        <authorList>
            <person name="de Groot N.N."/>
        </authorList>
    </citation>
    <scope>NUCLEOTIDE SEQUENCE [LARGE SCALE GENOMIC DNA]</scope>
    <source>
        <strain evidence="2 3">DSM 22274</strain>
    </source>
</reference>
<evidence type="ECO:0000313" key="3">
    <source>
        <dbReference type="Proteomes" id="UP000182725"/>
    </source>
</evidence>
<accession>A0A1H5PDR8</accession>
<dbReference type="Proteomes" id="UP000182725">
    <property type="component" value="Unassembled WGS sequence"/>
</dbReference>
<dbReference type="EMBL" id="FNTV01000002">
    <property type="protein sequence ID" value="SEF12092.1"/>
    <property type="molecule type" value="Genomic_DNA"/>
</dbReference>
<dbReference type="InterPro" id="IPR050708">
    <property type="entry name" value="T6SS_VgrG/RHS"/>
</dbReference>
<dbReference type="PANTHER" id="PTHR32305:SF15">
    <property type="entry name" value="PROTEIN RHSA-RELATED"/>
    <property type="match status" value="1"/>
</dbReference>
<proteinExistence type="predicted"/>
<dbReference type="Gene3D" id="2.180.10.10">
    <property type="entry name" value="RHS repeat-associated core"/>
    <property type="match status" value="1"/>
</dbReference>
<sequence>MVLPPATGPDGIKSGNRGAAAMVTRHLTDMTAISFNPTNGNVVLTGQLLHVKGAGHDLGIGWRYNSLNDTRPTLSVGGAEGSITVGTDNSVIFTAPDGGTYTFVSTGAGAWSMPPGLNASITNFTTTAVTIRFNDTGYSNQYQKVGSVFRLVSEDDQNATTPNKITYTYNGAGLLTTINDSIGGRPVTFTYADPNNAEQPSAIHDDALSRTISLEYDGPSGAMSKITDATGAEMSFGYGSPSNRITTITDDAGTVTTLAYNGTSKKLTQATYATGKPVQSVYSYSYPSGTLTTGTDPNAAVTSYEYNASNQVTKVTDPLGHTGQGTFDGHDNRLTSLNGLGNTTTYAYNANNSLTKITNPAGGTAGAETTFSYPSTTGNPLSNYQPTASVSSENQSTGYSYDANTNNKYQTTTPGTGGGAGGTPKLNYQGDAAGTTCGAKKGQVCKSTDGNGNITSYSYGALGMPTTITAPAPLGAVTNVYDDASRLITSTDGKGQITHYDYDDNDRLVQIDKGINCATHCVSYLYDTRGNLTSREDDTGFSTYGYDAQNRPTTKTIGGVTTTVSYDGASNVLSFIDPTGT</sequence>
<feature type="region of interest" description="Disordered" evidence="1">
    <location>
        <begin position="377"/>
        <end position="424"/>
    </location>
</feature>
<name>A0A1H5PDR8_9MICC</name>
<evidence type="ECO:0000313" key="2">
    <source>
        <dbReference type="EMBL" id="SEF12092.1"/>
    </source>
</evidence>
<dbReference type="InterPro" id="IPR006530">
    <property type="entry name" value="YD"/>
</dbReference>
<protein>
    <submittedName>
        <fullName evidence="2">YD repeat-containing protein</fullName>
    </submittedName>
</protein>
<dbReference type="Pfam" id="PF05593">
    <property type="entry name" value="RHS_repeat"/>
    <property type="match status" value="4"/>
</dbReference>